<dbReference type="SUPFAM" id="SSF56601">
    <property type="entry name" value="beta-lactamase/transpeptidase-like"/>
    <property type="match status" value="1"/>
</dbReference>
<dbReference type="GO" id="GO:0046677">
    <property type="term" value="P:response to antibiotic"/>
    <property type="evidence" value="ECO:0007669"/>
    <property type="project" value="InterPro"/>
</dbReference>
<feature type="domain" description="Beta-lactamase class A catalytic" evidence="1">
    <location>
        <begin position="52"/>
        <end position="287"/>
    </location>
</feature>
<name>A0A1H4T0C8_STRMJ</name>
<evidence type="ECO:0000313" key="2">
    <source>
        <dbReference type="EMBL" id="SEC49913.1"/>
    </source>
</evidence>
<dbReference type="GO" id="GO:0008800">
    <property type="term" value="F:beta-lactamase activity"/>
    <property type="evidence" value="ECO:0007669"/>
    <property type="project" value="InterPro"/>
</dbReference>
<dbReference type="InterPro" id="IPR000871">
    <property type="entry name" value="Beta-lactam_class-A"/>
</dbReference>
<gene>
    <name evidence="2" type="ORF">SAMN04490356_4384</name>
</gene>
<dbReference type="InterPro" id="IPR045155">
    <property type="entry name" value="Beta-lactam_cat"/>
</dbReference>
<evidence type="ECO:0000259" key="1">
    <source>
        <dbReference type="Pfam" id="PF13354"/>
    </source>
</evidence>
<dbReference type="GO" id="GO:0030655">
    <property type="term" value="P:beta-lactam antibiotic catabolic process"/>
    <property type="evidence" value="ECO:0007669"/>
    <property type="project" value="InterPro"/>
</dbReference>
<sequence>MDKGESGATAPVDGALIDAAPVDAALIEKRIAEVFAEADAEGRLHAVDIDAPGREIGLGVDDQVVIASVFKILLVLEFARQADAGQLDPRERVVITAPGRLGGWGTAGCADDVEMSLRDLAYFALSVSDNSAADALVRRIGLDTVRLLAAELGLDRTRIVGGPRELLESMFEDAGATDEAEFAAVYPTLTFERLRRFRVLDPRHTTSSTPRDITTLLGLIWRDRAGSPAACALVRELMSRQVFRQRLASGFPDDVLVAAKTGTLPSLHIEAGVVRYPDGGRYAVAVFARTASAAAARTAVDAAIGRAARLAADALRPR</sequence>
<dbReference type="Pfam" id="PF13354">
    <property type="entry name" value="Beta-lactamase2"/>
    <property type="match status" value="1"/>
</dbReference>
<dbReference type="PANTHER" id="PTHR35333">
    <property type="entry name" value="BETA-LACTAMASE"/>
    <property type="match status" value="1"/>
</dbReference>
<organism evidence="2 3">
    <name type="scientific">Streptomyces melanosporofaciens</name>
    <dbReference type="NCBI Taxonomy" id="67327"/>
    <lineage>
        <taxon>Bacteria</taxon>
        <taxon>Bacillati</taxon>
        <taxon>Actinomycetota</taxon>
        <taxon>Actinomycetes</taxon>
        <taxon>Kitasatosporales</taxon>
        <taxon>Streptomycetaceae</taxon>
        <taxon>Streptomyces</taxon>
        <taxon>Streptomyces violaceusniger group</taxon>
    </lineage>
</organism>
<protein>
    <submittedName>
        <fullName evidence="2">Beta-lactamase class A</fullName>
    </submittedName>
</protein>
<reference evidence="3" key="1">
    <citation type="submission" date="2016-10" db="EMBL/GenBank/DDBJ databases">
        <authorList>
            <person name="Varghese N."/>
            <person name="Submissions S."/>
        </authorList>
    </citation>
    <scope>NUCLEOTIDE SEQUENCE [LARGE SCALE GENOMIC DNA]</scope>
    <source>
        <strain evidence="3">DSM 40318</strain>
    </source>
</reference>
<dbReference type="PANTHER" id="PTHR35333:SF3">
    <property type="entry name" value="BETA-LACTAMASE-TYPE TRANSPEPTIDASE FOLD CONTAINING PROTEIN"/>
    <property type="match status" value="1"/>
</dbReference>
<dbReference type="AlphaFoldDB" id="A0A1H4T0C8"/>
<evidence type="ECO:0000313" key="3">
    <source>
        <dbReference type="Proteomes" id="UP000198609"/>
    </source>
</evidence>
<dbReference type="InterPro" id="IPR012338">
    <property type="entry name" value="Beta-lactam/transpept-like"/>
</dbReference>
<proteinExistence type="predicted"/>
<dbReference type="Gene3D" id="3.40.710.10">
    <property type="entry name" value="DD-peptidase/beta-lactamase superfamily"/>
    <property type="match status" value="1"/>
</dbReference>
<dbReference type="Proteomes" id="UP000198609">
    <property type="component" value="Unassembled WGS sequence"/>
</dbReference>
<dbReference type="EMBL" id="FNST01000002">
    <property type="protein sequence ID" value="SEC49913.1"/>
    <property type="molecule type" value="Genomic_DNA"/>
</dbReference>
<accession>A0A1H4T0C8</accession>
<keyword evidence="3" id="KW-1185">Reference proteome</keyword>